<sequence>MRDVLNLKNEMQFFKSNFLWKFLHINLVRFYKILQFDKVSYLELTVFFYLLSSWHCITACVLHCTKSYLIDLTFFV</sequence>
<protein>
    <submittedName>
        <fullName evidence="1">Macaca fascicularis brain cDNA clone: QflA-19664, similar to human ubiquitin-activating enzyme E1-domain containing 1(UBE1DC1), transcript variant 1, mRNA, RefSeq: NM_024818.2</fullName>
    </submittedName>
</protein>
<name>I7GCM0_MACFA</name>
<reference evidence="1" key="1">
    <citation type="journal article" date="2007" name="PLoS Biol.">
        <title>Rate of evolution in brain-expressed genes in humans and other primates.</title>
        <authorList>
            <person name="Wang H.-Y."/>
            <person name="Chien H.-C."/>
            <person name="Osada N."/>
            <person name="Hashimoto K."/>
            <person name="Sugano S."/>
            <person name="Gojobori T."/>
            <person name="Chou C.-K."/>
            <person name="Tsai S.-F."/>
            <person name="Wu C.-I."/>
            <person name="Shen C.-K.J."/>
        </authorList>
    </citation>
    <scope>NUCLEOTIDE SEQUENCE</scope>
</reference>
<dbReference type="AlphaFoldDB" id="I7GCM0"/>
<accession>I7GCM0</accession>
<organism evidence="1">
    <name type="scientific">Macaca fascicularis</name>
    <name type="common">Crab-eating macaque</name>
    <name type="synonym">Cynomolgus monkey</name>
    <dbReference type="NCBI Taxonomy" id="9541"/>
    <lineage>
        <taxon>Eukaryota</taxon>
        <taxon>Metazoa</taxon>
        <taxon>Chordata</taxon>
        <taxon>Craniata</taxon>
        <taxon>Vertebrata</taxon>
        <taxon>Euteleostomi</taxon>
        <taxon>Mammalia</taxon>
        <taxon>Eutheria</taxon>
        <taxon>Euarchontoglires</taxon>
        <taxon>Primates</taxon>
        <taxon>Haplorrhini</taxon>
        <taxon>Catarrhini</taxon>
        <taxon>Cercopithecidae</taxon>
        <taxon>Cercopithecinae</taxon>
        <taxon>Macaca</taxon>
    </lineage>
</organism>
<proteinExistence type="evidence at transcript level"/>
<dbReference type="EMBL" id="AB172810">
    <property type="protein sequence ID" value="BAE89872.1"/>
    <property type="molecule type" value="mRNA"/>
</dbReference>
<evidence type="ECO:0000313" key="1">
    <source>
        <dbReference type="EMBL" id="BAE89872.1"/>
    </source>
</evidence>